<dbReference type="PANTHER" id="PTHR47314:SF1">
    <property type="entry name" value="MALTOSE_MALTODEXTRIN TRANSPORT SYSTEM PERMEASE PROTEIN MALF"/>
    <property type="match status" value="1"/>
</dbReference>
<feature type="region of interest" description="Disordered" evidence="11">
    <location>
        <begin position="1"/>
        <end position="26"/>
    </location>
</feature>
<evidence type="ECO:0000313" key="14">
    <source>
        <dbReference type="Proteomes" id="UP000642107"/>
    </source>
</evidence>
<evidence type="ECO:0000259" key="12">
    <source>
        <dbReference type="PROSITE" id="PS50928"/>
    </source>
</evidence>
<evidence type="ECO:0000256" key="3">
    <source>
        <dbReference type="ARBA" id="ARBA00022448"/>
    </source>
</evidence>
<dbReference type="Gene3D" id="2.40.430.10">
    <property type="entry name" value="D-maltodextrin-binding protein, MBP"/>
    <property type="match status" value="1"/>
</dbReference>
<dbReference type="InterPro" id="IPR047103">
    <property type="entry name" value="MalF_P2_sf"/>
</dbReference>
<comment type="subcellular location">
    <subcellularLocation>
        <location evidence="1 9">Cell membrane</location>
        <topology evidence="1 9">Multi-pass membrane protein</topology>
    </subcellularLocation>
</comment>
<reference evidence="13 14" key="1">
    <citation type="submission" date="2020-09" db="EMBL/GenBank/DDBJ databases">
        <title>Flavimobilis rhizosphaerae sp. nov., isolated from rhizosphere soil of Spartina alterniflora.</title>
        <authorList>
            <person name="Hanqin C."/>
        </authorList>
    </citation>
    <scope>NUCLEOTIDE SEQUENCE [LARGE SCALE GENOMIC DNA]</scope>
    <source>
        <strain evidence="13 14">GY 10621</strain>
    </source>
</reference>
<comment type="function">
    <text evidence="10">Part of the ABC transporter complex MalEFGK involved in maltose/maltodextrin import. Probably responsible for the translocation of the substrate across the membrane.</text>
</comment>
<feature type="transmembrane region" description="Helical" evidence="9">
    <location>
        <begin position="397"/>
        <end position="419"/>
    </location>
</feature>
<evidence type="ECO:0000256" key="8">
    <source>
        <dbReference type="ARBA" id="ARBA00023136"/>
    </source>
</evidence>
<dbReference type="Gene3D" id="3.10.650.10">
    <property type="entry name" value="MalF N-terminal region-like"/>
    <property type="match status" value="1"/>
</dbReference>
<dbReference type="Gene3D" id="1.10.3720.10">
    <property type="entry name" value="MetI-like"/>
    <property type="match status" value="1"/>
</dbReference>
<keyword evidence="6 9" id="KW-0812">Transmembrane</keyword>
<dbReference type="PROSITE" id="PS50928">
    <property type="entry name" value="ABC_TM1"/>
    <property type="match status" value="1"/>
</dbReference>
<feature type="transmembrane region" description="Helical" evidence="9">
    <location>
        <begin position="35"/>
        <end position="56"/>
    </location>
</feature>
<evidence type="ECO:0000313" key="13">
    <source>
        <dbReference type="EMBL" id="MBD9698971.1"/>
    </source>
</evidence>
<sequence length="543" mass="58906">MSSSPLTADETRTDGRAPRPRRESPARTFTSMSGYVVKLVLMALVNALGLFIAWSAWTAGSWLLLGASLVLLAAADWVYFSRRTVPLKYILPGLLFLLVFQVFTMAYTGYVAFTNYGSGHTLTKERAIDALLIQNERRDPEAPSYPLAILRDADGQLGFAIVEDGTVRVGNAETPLAAAPDATVAGTRVTAVPGWDVLALTDLVGDPALLEQVAALRVPVSEDDSAGSIRTQDGSRGAIYRSALVYDAAADTMTDVESGVVYRPNDRGSFVAEDGTALGVGWRVVVGLENFTKAFTDSAYAGPFAKILVWTFAFAILTVLSSFLVGLLIAGVFNDPRIRGQKVWRTLFILPYAFPAFLSALLWKGMLHSNPDYGIINQLFFFGQRIEWLDDPTLAKLAILGVNLWLSYPYWFLVCTGALQSLPGDVIEAATIDGAGPVRIWRAITLPLLLVSTAPLIISSFAFNFNNFTLIYMLTNGRPRFTDTSAPLGHTDILISMVYQISGVAGGRADYGLASALSLLIFVIVGVVSVVAFRQTRKLEEML</sequence>
<dbReference type="InterPro" id="IPR032550">
    <property type="entry name" value="TM_PBP2_N"/>
</dbReference>
<keyword evidence="7 9" id="KW-1133">Transmembrane helix</keyword>
<dbReference type="CDD" id="cd06261">
    <property type="entry name" value="TM_PBP2"/>
    <property type="match status" value="1"/>
</dbReference>
<feature type="domain" description="ABC transmembrane type-1" evidence="12">
    <location>
        <begin position="308"/>
        <end position="532"/>
    </location>
</feature>
<name>A0ABR9DPD1_9MICO</name>
<evidence type="ECO:0000256" key="6">
    <source>
        <dbReference type="ARBA" id="ARBA00022692"/>
    </source>
</evidence>
<feature type="transmembrane region" description="Helical" evidence="9">
    <location>
        <begin position="511"/>
        <end position="533"/>
    </location>
</feature>
<dbReference type="Proteomes" id="UP000642107">
    <property type="component" value="Unassembled WGS sequence"/>
</dbReference>
<accession>A0ABR9DPD1</accession>
<evidence type="ECO:0000256" key="9">
    <source>
        <dbReference type="RuleBase" id="RU363032"/>
    </source>
</evidence>
<dbReference type="Pfam" id="PF00528">
    <property type="entry name" value="BPD_transp_1"/>
    <property type="match status" value="1"/>
</dbReference>
<comment type="similarity">
    <text evidence="2 10">Belongs to the binding-protein-dependent transport system permease family. MalFG subfamily.</text>
</comment>
<feature type="compositionally biased region" description="Basic and acidic residues" evidence="11">
    <location>
        <begin position="9"/>
        <end position="25"/>
    </location>
</feature>
<organism evidence="13 14">
    <name type="scientific">Flavimobilis rhizosphaerae</name>
    <dbReference type="NCBI Taxonomy" id="2775421"/>
    <lineage>
        <taxon>Bacteria</taxon>
        <taxon>Bacillati</taxon>
        <taxon>Actinomycetota</taxon>
        <taxon>Actinomycetes</taxon>
        <taxon>Micrococcales</taxon>
        <taxon>Jonesiaceae</taxon>
        <taxon>Flavimobilis</taxon>
    </lineage>
</organism>
<comment type="caution">
    <text evidence="13">The sequence shown here is derived from an EMBL/GenBank/DDBJ whole genome shotgun (WGS) entry which is preliminary data.</text>
</comment>
<dbReference type="InterPro" id="IPR035906">
    <property type="entry name" value="MetI-like_sf"/>
</dbReference>
<dbReference type="EMBL" id="JACZDF010000002">
    <property type="protein sequence ID" value="MBD9698971.1"/>
    <property type="molecule type" value="Genomic_DNA"/>
</dbReference>
<dbReference type="InterPro" id="IPR035277">
    <property type="entry name" value="MalF_N"/>
</dbReference>
<dbReference type="PANTHER" id="PTHR47314">
    <property type="entry name" value="MALTOSE/MALTODEXTRIN TRANSPORT SYSTEM PERMEASE PROTEIN MALF"/>
    <property type="match status" value="1"/>
</dbReference>
<feature type="transmembrane region" description="Helical" evidence="9">
    <location>
        <begin position="440"/>
        <end position="463"/>
    </location>
</feature>
<evidence type="ECO:0000256" key="10">
    <source>
        <dbReference type="RuleBase" id="RU367050"/>
    </source>
</evidence>
<evidence type="ECO:0000256" key="2">
    <source>
        <dbReference type="ARBA" id="ARBA00009047"/>
    </source>
</evidence>
<dbReference type="InterPro" id="IPR000515">
    <property type="entry name" value="MetI-like"/>
</dbReference>
<evidence type="ECO:0000256" key="5">
    <source>
        <dbReference type="ARBA" id="ARBA00022597"/>
    </source>
</evidence>
<evidence type="ECO:0000256" key="1">
    <source>
        <dbReference type="ARBA" id="ARBA00004651"/>
    </source>
</evidence>
<protein>
    <recommendedName>
        <fullName evidence="10">Maltose/maltodextrin transport system permease protein</fullName>
    </recommendedName>
</protein>
<evidence type="ECO:0000256" key="11">
    <source>
        <dbReference type="SAM" id="MobiDB-lite"/>
    </source>
</evidence>
<keyword evidence="8 9" id="KW-0472">Membrane</keyword>
<keyword evidence="3 9" id="KW-0813">Transport</keyword>
<dbReference type="RefSeq" id="WP_192278662.1">
    <property type="nucleotide sequence ID" value="NZ_JACZDF010000002.1"/>
</dbReference>
<feature type="transmembrane region" description="Helical" evidence="9">
    <location>
        <begin position="62"/>
        <end position="80"/>
    </location>
</feature>
<feature type="transmembrane region" description="Helical" evidence="9">
    <location>
        <begin position="343"/>
        <end position="363"/>
    </location>
</feature>
<keyword evidence="14" id="KW-1185">Reference proteome</keyword>
<evidence type="ECO:0000256" key="4">
    <source>
        <dbReference type="ARBA" id="ARBA00022475"/>
    </source>
</evidence>
<proteinExistence type="inferred from homology"/>
<dbReference type="Gene3D" id="1.20.58.370">
    <property type="entry name" value="MalF N-terminal region-like"/>
    <property type="match status" value="1"/>
</dbReference>
<feature type="transmembrane region" description="Helical" evidence="9">
    <location>
        <begin position="307"/>
        <end position="331"/>
    </location>
</feature>
<dbReference type="SUPFAM" id="SSF161098">
    <property type="entry name" value="MetI-like"/>
    <property type="match status" value="1"/>
</dbReference>
<evidence type="ECO:0000256" key="7">
    <source>
        <dbReference type="ARBA" id="ARBA00022989"/>
    </source>
</evidence>
<gene>
    <name evidence="13" type="ORF">IGS67_05605</name>
</gene>
<dbReference type="Pfam" id="PF16296">
    <property type="entry name" value="TM_PBP2_N"/>
    <property type="match status" value="1"/>
</dbReference>
<feature type="transmembrane region" description="Helical" evidence="9">
    <location>
        <begin position="89"/>
        <end position="113"/>
    </location>
</feature>
<keyword evidence="4 10" id="KW-1003">Cell membrane</keyword>
<dbReference type="SUPFAM" id="SSF160964">
    <property type="entry name" value="MalF N-terminal region-like"/>
    <property type="match status" value="1"/>
</dbReference>
<keyword evidence="5 10" id="KW-0762">Sugar transport</keyword>